<keyword evidence="2" id="KW-0561">Oxygen transport</keyword>
<evidence type="ECO:0000313" key="7">
    <source>
        <dbReference type="Proteomes" id="UP000253831"/>
    </source>
</evidence>
<comment type="similarity">
    <text evidence="1">Belongs to the hemerythrin family.</text>
</comment>
<name>A0A369XNU2_9PROT</name>
<dbReference type="SUPFAM" id="SSF47188">
    <property type="entry name" value="Hemerythrin-like"/>
    <property type="match status" value="1"/>
</dbReference>
<dbReference type="InterPro" id="IPR050669">
    <property type="entry name" value="Hemerythrin"/>
</dbReference>
<organism evidence="6 7">
    <name type="scientific">Candidatus Accumulibacter meliphilus</name>
    <dbReference type="NCBI Taxonomy" id="2211374"/>
    <lineage>
        <taxon>Bacteria</taxon>
        <taxon>Pseudomonadati</taxon>
        <taxon>Pseudomonadota</taxon>
        <taxon>Betaproteobacteria</taxon>
        <taxon>Candidatus Accumulibacter</taxon>
    </lineage>
</organism>
<protein>
    <recommendedName>
        <fullName evidence="5">Hemerythrin-like domain-containing protein</fullName>
    </recommendedName>
</protein>
<evidence type="ECO:0000256" key="3">
    <source>
        <dbReference type="ARBA" id="ARBA00022723"/>
    </source>
</evidence>
<dbReference type="InterPro" id="IPR012312">
    <property type="entry name" value="Hemerythrin-like"/>
</dbReference>
<dbReference type="AlphaFoldDB" id="A0A369XNU2"/>
<evidence type="ECO:0000256" key="1">
    <source>
        <dbReference type="ARBA" id="ARBA00010587"/>
    </source>
</evidence>
<feature type="domain" description="Hemerythrin-like" evidence="5">
    <location>
        <begin position="40"/>
        <end position="156"/>
    </location>
</feature>
<dbReference type="GO" id="GO:0046872">
    <property type="term" value="F:metal ion binding"/>
    <property type="evidence" value="ECO:0007669"/>
    <property type="project" value="UniProtKB-KW"/>
</dbReference>
<dbReference type="PANTHER" id="PTHR37164:SF1">
    <property type="entry name" value="BACTERIOHEMERYTHRIN"/>
    <property type="match status" value="1"/>
</dbReference>
<keyword evidence="2" id="KW-0813">Transport</keyword>
<accession>A0A369XNU2</accession>
<dbReference type="InterPro" id="IPR035938">
    <property type="entry name" value="Hemerythrin-like_sf"/>
</dbReference>
<evidence type="ECO:0000256" key="2">
    <source>
        <dbReference type="ARBA" id="ARBA00022621"/>
    </source>
</evidence>
<comment type="caution">
    <text evidence="6">The sequence shown here is derived from an EMBL/GenBank/DDBJ whole genome shotgun (WGS) entry which is preliminary data.</text>
</comment>
<dbReference type="NCBIfam" id="TIGR02481">
    <property type="entry name" value="hemeryth_dom"/>
    <property type="match status" value="1"/>
</dbReference>
<dbReference type="GO" id="GO:0005344">
    <property type="term" value="F:oxygen carrier activity"/>
    <property type="evidence" value="ECO:0007669"/>
    <property type="project" value="UniProtKB-KW"/>
</dbReference>
<dbReference type="Pfam" id="PF01814">
    <property type="entry name" value="Hemerythrin"/>
    <property type="match status" value="1"/>
</dbReference>
<dbReference type="InterPro" id="IPR016131">
    <property type="entry name" value="Haemerythrin_Fe_BS"/>
</dbReference>
<keyword evidence="3" id="KW-0479">Metal-binding</keyword>
<dbReference type="EMBL" id="QPGA01000005">
    <property type="protein sequence ID" value="RDE51644.1"/>
    <property type="molecule type" value="Genomic_DNA"/>
</dbReference>
<dbReference type="PROSITE" id="PS00550">
    <property type="entry name" value="HEMERYTHRINS"/>
    <property type="match status" value="1"/>
</dbReference>
<keyword evidence="4" id="KW-0408">Iron</keyword>
<dbReference type="InterPro" id="IPR012827">
    <property type="entry name" value="Hemerythrin_metal-bd"/>
</dbReference>
<dbReference type="Proteomes" id="UP000253831">
    <property type="component" value="Unassembled WGS sequence"/>
</dbReference>
<reference evidence="6 7" key="1">
    <citation type="submission" date="2018-05" db="EMBL/GenBank/DDBJ databases">
        <title>Integrated omic analyses show evidence that a Ca. Accumulibacter phosphatis strain performs denitrification under micro-aerobic conditions.</title>
        <authorList>
            <person name="Camejo P.Y."/>
            <person name="Katherine M.D."/>
            <person name="Daniel N.R."/>
        </authorList>
    </citation>
    <scope>NUCLEOTIDE SEQUENCE [LARGE SCALE GENOMIC DNA]</scope>
    <source>
        <strain evidence="6">UW-LDO-IC</strain>
    </source>
</reference>
<dbReference type="CDD" id="cd12107">
    <property type="entry name" value="Hemerythrin"/>
    <property type="match status" value="1"/>
</dbReference>
<proteinExistence type="inferred from homology"/>
<dbReference type="PANTHER" id="PTHR37164">
    <property type="entry name" value="BACTERIOHEMERYTHRIN"/>
    <property type="match status" value="1"/>
</dbReference>
<evidence type="ECO:0000256" key="4">
    <source>
        <dbReference type="ARBA" id="ARBA00023004"/>
    </source>
</evidence>
<sequence>MAMSSRAMFDGRMSGVHGLTNFSLKQLIAWDGRLNIGQPQIDAQHEAIFALAVKSSDVWRKHGDVEQLQRMTAELHVLFRSHFLYEEGVLAELGYEDLAEHRFEHQVMLDEMQLIRARVDQMDQENDNAEPGFLLMNYILSATVGHIFHSDMDYGALARAAVLGAGPGTVRALPVLS</sequence>
<gene>
    <name evidence="6" type="ORF">DVS81_04475</name>
</gene>
<evidence type="ECO:0000259" key="5">
    <source>
        <dbReference type="Pfam" id="PF01814"/>
    </source>
</evidence>
<dbReference type="Gene3D" id="1.20.120.50">
    <property type="entry name" value="Hemerythrin-like"/>
    <property type="match status" value="1"/>
</dbReference>
<evidence type="ECO:0000313" key="6">
    <source>
        <dbReference type="EMBL" id="RDE51644.1"/>
    </source>
</evidence>